<name>A0A7W7QHP4_9ACTN</name>
<dbReference type="AlphaFoldDB" id="A0A7W7QHP4"/>
<accession>A0A7W7QHP4</accession>
<gene>
    <name evidence="1" type="ORF">FHS44_000791</name>
</gene>
<keyword evidence="2" id="KW-1185">Reference proteome</keyword>
<organism evidence="1 2">
    <name type="scientific">Streptosporangium saharense</name>
    <dbReference type="NCBI Taxonomy" id="1706840"/>
    <lineage>
        <taxon>Bacteria</taxon>
        <taxon>Bacillati</taxon>
        <taxon>Actinomycetota</taxon>
        <taxon>Actinomycetes</taxon>
        <taxon>Streptosporangiales</taxon>
        <taxon>Streptosporangiaceae</taxon>
        <taxon>Streptosporangium</taxon>
    </lineage>
</organism>
<evidence type="ECO:0000313" key="1">
    <source>
        <dbReference type="EMBL" id="MBB4913719.1"/>
    </source>
</evidence>
<dbReference type="RefSeq" id="WP_184712456.1">
    <property type="nucleotide sequence ID" value="NZ_JACHJP010000001.1"/>
</dbReference>
<dbReference type="EMBL" id="JACHJP010000001">
    <property type="protein sequence ID" value="MBB4913719.1"/>
    <property type="molecule type" value="Genomic_DNA"/>
</dbReference>
<evidence type="ECO:0000313" key="2">
    <source>
        <dbReference type="Proteomes" id="UP000552644"/>
    </source>
</evidence>
<protein>
    <submittedName>
        <fullName evidence="1">Uncharacterized protein</fullName>
    </submittedName>
</protein>
<proteinExistence type="predicted"/>
<reference evidence="1 2" key="1">
    <citation type="submission" date="2020-08" db="EMBL/GenBank/DDBJ databases">
        <title>Genomic Encyclopedia of Type Strains, Phase III (KMG-III): the genomes of soil and plant-associated and newly described type strains.</title>
        <authorList>
            <person name="Whitman W."/>
        </authorList>
    </citation>
    <scope>NUCLEOTIDE SEQUENCE [LARGE SCALE GENOMIC DNA]</scope>
    <source>
        <strain evidence="1 2">CECT 8840</strain>
    </source>
</reference>
<sequence>MIGEDAPTRAAEERCPACRGRGWRWVRRTRAEMALLLDGQAVTLVRVACPDCPAASEAA</sequence>
<comment type="caution">
    <text evidence="1">The sequence shown here is derived from an EMBL/GenBank/DDBJ whole genome shotgun (WGS) entry which is preliminary data.</text>
</comment>
<dbReference type="Proteomes" id="UP000552644">
    <property type="component" value="Unassembled WGS sequence"/>
</dbReference>